<feature type="coiled-coil region" evidence="4">
    <location>
        <begin position="160"/>
        <end position="194"/>
    </location>
</feature>
<keyword evidence="4" id="KW-0175">Coiled coil</keyword>
<evidence type="ECO:0000256" key="4">
    <source>
        <dbReference type="SAM" id="Coils"/>
    </source>
</evidence>
<dbReference type="Gene3D" id="3.10.490.20">
    <property type="match status" value="1"/>
</dbReference>
<dbReference type="AlphaFoldDB" id="A0A150G4B0"/>
<dbReference type="OrthoDB" id="447173at2759"/>
<keyword evidence="2" id="KW-0969">Cilium</keyword>
<gene>
    <name evidence="7" type="ORF">GPECTOR_63g3</name>
</gene>
<dbReference type="Proteomes" id="UP000075714">
    <property type="component" value="Unassembled WGS sequence"/>
</dbReference>
<evidence type="ECO:0000313" key="8">
    <source>
        <dbReference type="Proteomes" id="UP000075714"/>
    </source>
</evidence>
<sequence>MRGWGETGEALDTIRASDVRLVATFKSPPAAVKLVMEAVCVMLDVPPSLYPDPNMAGRKLADYWDASKKLLLDPATLLTRLREYDKDAIPQRIMDKIRREYTGDPDFTPAAAAKASSAAEGLCKWVHAMDQYDRVAKVVAPKRAALEEAEGRYGGLLAGLRSKQAELEALEARLAALQGRLAESQERKARLEVLSSAAHASQLAGLEGRILELLSGGGAGGGGAEGQGQAEGRLLEDGAAVEMLREAKRLADDISSKQAAADRTQSVLESARRRYRPVAQLAATTFFALSELAAVGPCYVYGLDWFVGLFVRSILDSAAEAPGPGGPERPASPSKVTDPSDRLLLGAMLRRVLSPRVAEAGPAAEGGDASSAVLLLVDPEGAAGSPSAGSGGAAGGSLTALRLPEDVSLQGLQSYVEGLPPAAAPEALGLHANADISRDLATSDALLASLAATCGSGTGGGGGGASSAAAAGALVARELLSSLPPDFDLEAAAAAAPVLYSQSLNGVLLSELGRYNGLLGRLRGSLQQLGDAAAGRQLLGPELEGLAADLEAGRMPAAWKAASYPSLKPLGSYVADLTQRLAFLRAWLEGGIPPSFWLGALFFPHALLTAVLQNFTRHHSLPIDLVGFEYEVLRPQDVAGRLSSPPPSGIHVTGLHLEGAGWDEALGCLAEAAPGQLSAPLPPVWFRPTRLAEGQGSRPWSAAPTASLPVYLTAARRGDLSTTGHSSNHLLSMRLPMLVARGAGRGSDADDLRAAAEHWVLRGAAVLVSLPD</sequence>
<evidence type="ECO:0000256" key="3">
    <source>
        <dbReference type="ARBA" id="ARBA00023273"/>
    </source>
</evidence>
<dbReference type="GO" id="GO:0030286">
    <property type="term" value="C:dynein complex"/>
    <property type="evidence" value="ECO:0007669"/>
    <property type="project" value="InterPro"/>
</dbReference>
<dbReference type="PANTHER" id="PTHR45703:SF35">
    <property type="entry name" value="DYNEIN HEAVY CHAIN"/>
    <property type="match status" value="1"/>
</dbReference>
<dbReference type="InterPro" id="IPR026983">
    <property type="entry name" value="DHC"/>
</dbReference>
<protein>
    <recommendedName>
        <fullName evidence="9">Dynein heavy chain coiled coil stalk domain-containing protein</fullName>
    </recommendedName>
</protein>
<dbReference type="GO" id="GO:0007018">
    <property type="term" value="P:microtubule-based movement"/>
    <property type="evidence" value="ECO:0007669"/>
    <property type="project" value="InterPro"/>
</dbReference>
<feature type="domain" description="Dynein heavy chain coiled coil stalk" evidence="5">
    <location>
        <begin position="9"/>
        <end position="182"/>
    </location>
</feature>
<keyword evidence="3" id="KW-0966">Cell projection</keyword>
<dbReference type="Gene3D" id="1.10.8.1220">
    <property type="match status" value="1"/>
</dbReference>
<name>A0A150G4B0_GONPE</name>
<dbReference type="Pfam" id="PF12777">
    <property type="entry name" value="MT"/>
    <property type="match status" value="1"/>
</dbReference>
<comment type="caution">
    <text evidence="7">The sequence shown here is derived from an EMBL/GenBank/DDBJ whole genome shotgun (WGS) entry which is preliminary data.</text>
</comment>
<dbReference type="Pfam" id="PF18199">
    <property type="entry name" value="Dynein_C"/>
    <property type="match status" value="1"/>
</dbReference>
<proteinExistence type="predicted"/>
<accession>A0A150G4B0</accession>
<evidence type="ECO:0000256" key="1">
    <source>
        <dbReference type="ARBA" id="ARBA00004138"/>
    </source>
</evidence>
<evidence type="ECO:0000256" key="2">
    <source>
        <dbReference type="ARBA" id="ARBA00023069"/>
    </source>
</evidence>
<dbReference type="InterPro" id="IPR041228">
    <property type="entry name" value="Dynein_C"/>
</dbReference>
<dbReference type="FunFam" id="3.10.490.20:FF:000009">
    <property type="entry name" value="Dynein heavy chain 4"/>
    <property type="match status" value="1"/>
</dbReference>
<dbReference type="EMBL" id="LSYV01000064">
    <property type="protein sequence ID" value="KXZ44702.1"/>
    <property type="molecule type" value="Genomic_DNA"/>
</dbReference>
<dbReference type="STRING" id="33097.A0A150G4B0"/>
<reference evidence="8" key="1">
    <citation type="journal article" date="2016" name="Nat. Commun.">
        <title>The Gonium pectorale genome demonstrates co-option of cell cycle regulation during the evolution of multicellularity.</title>
        <authorList>
            <person name="Hanschen E.R."/>
            <person name="Marriage T.N."/>
            <person name="Ferris P.J."/>
            <person name="Hamaji T."/>
            <person name="Toyoda A."/>
            <person name="Fujiyama A."/>
            <person name="Neme R."/>
            <person name="Noguchi H."/>
            <person name="Minakuchi Y."/>
            <person name="Suzuki M."/>
            <person name="Kawai-Toyooka H."/>
            <person name="Smith D.R."/>
            <person name="Sparks H."/>
            <person name="Anderson J."/>
            <person name="Bakaric R."/>
            <person name="Luria V."/>
            <person name="Karger A."/>
            <person name="Kirschner M.W."/>
            <person name="Durand P.M."/>
            <person name="Michod R.E."/>
            <person name="Nozaki H."/>
            <person name="Olson B.J."/>
        </authorList>
    </citation>
    <scope>NUCLEOTIDE SEQUENCE [LARGE SCALE GENOMIC DNA]</scope>
    <source>
        <strain evidence="8">NIES-2863</strain>
    </source>
</reference>
<dbReference type="GO" id="GO:0005929">
    <property type="term" value="C:cilium"/>
    <property type="evidence" value="ECO:0007669"/>
    <property type="project" value="UniProtKB-SubCell"/>
</dbReference>
<dbReference type="Gene3D" id="6.10.140.1060">
    <property type="match status" value="1"/>
</dbReference>
<keyword evidence="8" id="KW-1185">Reference proteome</keyword>
<dbReference type="InterPro" id="IPR043160">
    <property type="entry name" value="Dynein_C_barrel"/>
</dbReference>
<dbReference type="Gene3D" id="1.20.1270.280">
    <property type="match status" value="1"/>
</dbReference>
<comment type="subcellular location">
    <subcellularLocation>
        <location evidence="1">Cell projection</location>
        <location evidence="1">Cilium</location>
    </subcellularLocation>
</comment>
<dbReference type="GO" id="GO:0051959">
    <property type="term" value="F:dynein light intermediate chain binding"/>
    <property type="evidence" value="ECO:0007669"/>
    <property type="project" value="InterPro"/>
</dbReference>
<dbReference type="InterPro" id="IPR024743">
    <property type="entry name" value="Dynein_HC_stalk"/>
</dbReference>
<evidence type="ECO:0000259" key="5">
    <source>
        <dbReference type="Pfam" id="PF12777"/>
    </source>
</evidence>
<organism evidence="7 8">
    <name type="scientific">Gonium pectorale</name>
    <name type="common">Green alga</name>
    <dbReference type="NCBI Taxonomy" id="33097"/>
    <lineage>
        <taxon>Eukaryota</taxon>
        <taxon>Viridiplantae</taxon>
        <taxon>Chlorophyta</taxon>
        <taxon>core chlorophytes</taxon>
        <taxon>Chlorophyceae</taxon>
        <taxon>CS clade</taxon>
        <taxon>Chlamydomonadales</taxon>
        <taxon>Volvocaceae</taxon>
        <taxon>Gonium</taxon>
    </lineage>
</organism>
<dbReference type="PANTHER" id="PTHR45703">
    <property type="entry name" value="DYNEIN HEAVY CHAIN"/>
    <property type="match status" value="1"/>
</dbReference>
<evidence type="ECO:0008006" key="9">
    <source>
        <dbReference type="Google" id="ProtNLM"/>
    </source>
</evidence>
<dbReference type="GO" id="GO:0045505">
    <property type="term" value="F:dynein intermediate chain binding"/>
    <property type="evidence" value="ECO:0007669"/>
    <property type="project" value="InterPro"/>
</dbReference>
<feature type="domain" description="Dynein heavy chain C-terminal" evidence="6">
    <location>
        <begin position="442"/>
        <end position="767"/>
    </location>
</feature>
<evidence type="ECO:0000313" key="7">
    <source>
        <dbReference type="EMBL" id="KXZ44702.1"/>
    </source>
</evidence>
<dbReference type="Gene3D" id="1.20.920.60">
    <property type="match status" value="1"/>
</dbReference>
<evidence type="ECO:0000259" key="6">
    <source>
        <dbReference type="Pfam" id="PF18199"/>
    </source>
</evidence>